<evidence type="ECO:0000259" key="6">
    <source>
        <dbReference type="Pfam" id="PF08281"/>
    </source>
</evidence>
<proteinExistence type="inferred from homology"/>
<dbReference type="EMBL" id="JBHLZF010000001">
    <property type="protein sequence ID" value="MFB9897034.1"/>
    <property type="molecule type" value="Genomic_DNA"/>
</dbReference>
<dbReference type="PANTHER" id="PTHR43133">
    <property type="entry name" value="RNA POLYMERASE ECF-TYPE SIGMA FACTO"/>
    <property type="match status" value="1"/>
</dbReference>
<dbReference type="InterPro" id="IPR036388">
    <property type="entry name" value="WH-like_DNA-bd_sf"/>
</dbReference>
<sequence>MSSPVISHHSSPTAAAHALSTRSDQQFARLFRAQYARLYYYAVQLTHDREAARDIVSDTFAHVWSLWDTVDDTRAATLLTVAVRRRCMDLLRHRQVEARYADYYVHAVDEAWNDAPESLRRQRLADRLMATLSEPTRTIMRMCYLEHRRYNEVAATLGVHHDTVKRHVMRALKLLRARFGEKSPDEVATESET</sequence>
<comment type="similarity">
    <text evidence="1">Belongs to the sigma-70 factor family. ECF subfamily.</text>
</comment>
<dbReference type="SUPFAM" id="SSF88659">
    <property type="entry name" value="Sigma3 and sigma4 domains of RNA polymerase sigma factors"/>
    <property type="match status" value="1"/>
</dbReference>
<keyword evidence="3" id="KW-0731">Sigma factor</keyword>
<keyword evidence="8" id="KW-1185">Reference proteome</keyword>
<dbReference type="NCBIfam" id="TIGR02937">
    <property type="entry name" value="sigma70-ECF"/>
    <property type="match status" value="1"/>
</dbReference>
<dbReference type="InterPro" id="IPR013325">
    <property type="entry name" value="RNA_pol_sigma_r2"/>
</dbReference>
<dbReference type="InterPro" id="IPR013249">
    <property type="entry name" value="RNA_pol_sigma70_r4_t2"/>
</dbReference>
<comment type="caution">
    <text evidence="7">The sequence shown here is derived from an EMBL/GenBank/DDBJ whole genome shotgun (WGS) entry which is preliminary data.</text>
</comment>
<keyword evidence="4" id="KW-0804">Transcription</keyword>
<evidence type="ECO:0000256" key="1">
    <source>
        <dbReference type="ARBA" id="ARBA00010641"/>
    </source>
</evidence>
<keyword evidence="2" id="KW-0805">Transcription regulation</keyword>
<name>A0ABV5ZLL0_9BACT</name>
<evidence type="ECO:0000256" key="3">
    <source>
        <dbReference type="ARBA" id="ARBA00023082"/>
    </source>
</evidence>
<feature type="domain" description="RNA polymerase sigma-70 region 2" evidence="5">
    <location>
        <begin position="30"/>
        <end position="95"/>
    </location>
</feature>
<dbReference type="InterPro" id="IPR013324">
    <property type="entry name" value="RNA_pol_sigma_r3/r4-like"/>
</dbReference>
<dbReference type="PANTHER" id="PTHR43133:SF46">
    <property type="entry name" value="RNA POLYMERASE SIGMA-70 FACTOR ECF SUBFAMILY"/>
    <property type="match status" value="1"/>
</dbReference>
<evidence type="ECO:0000313" key="8">
    <source>
        <dbReference type="Proteomes" id="UP001589688"/>
    </source>
</evidence>
<dbReference type="Proteomes" id="UP001589688">
    <property type="component" value="Unassembled WGS sequence"/>
</dbReference>
<dbReference type="InterPro" id="IPR007627">
    <property type="entry name" value="RNA_pol_sigma70_r2"/>
</dbReference>
<gene>
    <name evidence="7" type="ORF">ACFFK8_04190</name>
</gene>
<dbReference type="Gene3D" id="1.10.1740.10">
    <property type="match status" value="1"/>
</dbReference>
<dbReference type="SUPFAM" id="SSF88946">
    <property type="entry name" value="Sigma2 domain of RNA polymerase sigma factors"/>
    <property type="match status" value="1"/>
</dbReference>
<evidence type="ECO:0000313" key="7">
    <source>
        <dbReference type="EMBL" id="MFB9897034.1"/>
    </source>
</evidence>
<organism evidence="7 8">
    <name type="scientific">Hallella seregens ATCC 51272</name>
    <dbReference type="NCBI Taxonomy" id="1336250"/>
    <lineage>
        <taxon>Bacteria</taxon>
        <taxon>Pseudomonadati</taxon>
        <taxon>Bacteroidota</taxon>
        <taxon>Bacteroidia</taxon>
        <taxon>Bacteroidales</taxon>
        <taxon>Prevotellaceae</taxon>
        <taxon>Hallella</taxon>
    </lineage>
</organism>
<dbReference type="RefSeq" id="WP_390182935.1">
    <property type="nucleotide sequence ID" value="NZ_JBHLZF010000001.1"/>
</dbReference>
<dbReference type="Gene3D" id="1.10.10.10">
    <property type="entry name" value="Winged helix-like DNA-binding domain superfamily/Winged helix DNA-binding domain"/>
    <property type="match status" value="1"/>
</dbReference>
<evidence type="ECO:0000259" key="5">
    <source>
        <dbReference type="Pfam" id="PF04542"/>
    </source>
</evidence>
<dbReference type="Pfam" id="PF08281">
    <property type="entry name" value="Sigma70_r4_2"/>
    <property type="match status" value="1"/>
</dbReference>
<protein>
    <submittedName>
        <fullName evidence="7">Sigma-70 family RNA polymerase sigma factor</fullName>
    </submittedName>
</protein>
<accession>A0ABV5ZLL0</accession>
<dbReference type="InterPro" id="IPR014284">
    <property type="entry name" value="RNA_pol_sigma-70_dom"/>
</dbReference>
<evidence type="ECO:0000256" key="2">
    <source>
        <dbReference type="ARBA" id="ARBA00023015"/>
    </source>
</evidence>
<feature type="domain" description="RNA polymerase sigma factor 70 region 4 type 2" evidence="6">
    <location>
        <begin position="124"/>
        <end position="175"/>
    </location>
</feature>
<dbReference type="Pfam" id="PF04542">
    <property type="entry name" value="Sigma70_r2"/>
    <property type="match status" value="1"/>
</dbReference>
<dbReference type="InterPro" id="IPR039425">
    <property type="entry name" value="RNA_pol_sigma-70-like"/>
</dbReference>
<evidence type="ECO:0000256" key="4">
    <source>
        <dbReference type="ARBA" id="ARBA00023163"/>
    </source>
</evidence>
<reference evidence="7 8" key="1">
    <citation type="submission" date="2024-09" db="EMBL/GenBank/DDBJ databases">
        <authorList>
            <person name="Sun Q."/>
            <person name="Mori K."/>
        </authorList>
    </citation>
    <scope>NUCLEOTIDE SEQUENCE [LARGE SCALE GENOMIC DNA]</scope>
    <source>
        <strain evidence="7 8">ATCC 51272</strain>
    </source>
</reference>